<evidence type="ECO:0000256" key="1">
    <source>
        <dbReference type="ARBA" id="ARBA00001933"/>
    </source>
</evidence>
<dbReference type="GO" id="GO:0000287">
    <property type="term" value="F:magnesium ion binding"/>
    <property type="evidence" value="ECO:0007669"/>
    <property type="project" value="TreeGrafter"/>
</dbReference>
<protein>
    <submittedName>
        <fullName evidence="6">Serine dehydratase</fullName>
    </submittedName>
</protein>
<evidence type="ECO:0000256" key="4">
    <source>
        <dbReference type="ARBA" id="ARBA00023239"/>
    </source>
</evidence>
<dbReference type="GO" id="GO:0030378">
    <property type="term" value="F:serine racemase activity"/>
    <property type="evidence" value="ECO:0007669"/>
    <property type="project" value="TreeGrafter"/>
</dbReference>
<dbReference type="Proteomes" id="UP000244956">
    <property type="component" value="Unassembled WGS sequence"/>
</dbReference>
<dbReference type="GO" id="GO:0018114">
    <property type="term" value="F:threonine racemase activity"/>
    <property type="evidence" value="ECO:0007669"/>
    <property type="project" value="TreeGrafter"/>
</dbReference>
<dbReference type="AlphaFoldDB" id="A0A2U2B8F6"/>
<evidence type="ECO:0000313" key="6">
    <source>
        <dbReference type="EMBL" id="PWD99326.1"/>
    </source>
</evidence>
<dbReference type="InterPro" id="IPR001926">
    <property type="entry name" value="TrpB-like_PALP"/>
</dbReference>
<dbReference type="FunFam" id="3.40.50.1100:FF:000005">
    <property type="entry name" value="Threonine dehydratase catabolic"/>
    <property type="match status" value="1"/>
</dbReference>
<dbReference type="Gene3D" id="3.40.50.1100">
    <property type="match status" value="2"/>
</dbReference>
<evidence type="ECO:0000313" key="7">
    <source>
        <dbReference type="Proteomes" id="UP000244956"/>
    </source>
</evidence>
<evidence type="ECO:0000259" key="5">
    <source>
        <dbReference type="Pfam" id="PF00291"/>
    </source>
</evidence>
<dbReference type="CDD" id="cd01562">
    <property type="entry name" value="Thr-dehyd"/>
    <property type="match status" value="1"/>
</dbReference>
<keyword evidence="7" id="KW-1185">Reference proteome</keyword>
<organism evidence="6 7">
    <name type="scientific">Marinilabilia rubra</name>
    <dbReference type="NCBI Taxonomy" id="2162893"/>
    <lineage>
        <taxon>Bacteria</taxon>
        <taxon>Pseudomonadati</taxon>
        <taxon>Bacteroidota</taxon>
        <taxon>Bacteroidia</taxon>
        <taxon>Marinilabiliales</taxon>
        <taxon>Marinilabiliaceae</taxon>
        <taxon>Marinilabilia</taxon>
    </lineage>
</organism>
<dbReference type="GO" id="GO:0070179">
    <property type="term" value="P:D-serine biosynthetic process"/>
    <property type="evidence" value="ECO:0007669"/>
    <property type="project" value="TreeGrafter"/>
</dbReference>
<dbReference type="RefSeq" id="WP_109264309.1">
    <property type="nucleotide sequence ID" value="NZ_QEWP01000007.1"/>
</dbReference>
<keyword evidence="4" id="KW-0456">Lyase</keyword>
<proteinExistence type="inferred from homology"/>
<feature type="domain" description="Tryptophan synthase beta chain-like PALP" evidence="5">
    <location>
        <begin position="15"/>
        <end position="302"/>
    </location>
</feature>
<dbReference type="Pfam" id="PF00291">
    <property type="entry name" value="PALP"/>
    <property type="match status" value="1"/>
</dbReference>
<dbReference type="GO" id="GO:0030170">
    <property type="term" value="F:pyridoxal phosphate binding"/>
    <property type="evidence" value="ECO:0007669"/>
    <property type="project" value="TreeGrafter"/>
</dbReference>
<comment type="cofactor">
    <cofactor evidence="1">
        <name>pyridoxal 5'-phosphate</name>
        <dbReference type="ChEBI" id="CHEBI:597326"/>
    </cofactor>
</comment>
<dbReference type="PANTHER" id="PTHR43050:SF1">
    <property type="entry name" value="SERINE RACEMASE"/>
    <property type="match status" value="1"/>
</dbReference>
<dbReference type="OrthoDB" id="9811476at2"/>
<dbReference type="PANTHER" id="PTHR43050">
    <property type="entry name" value="SERINE / THREONINE RACEMASE FAMILY MEMBER"/>
    <property type="match status" value="1"/>
</dbReference>
<evidence type="ECO:0000256" key="2">
    <source>
        <dbReference type="ARBA" id="ARBA00010869"/>
    </source>
</evidence>
<sequence length="319" mass="34433">MNYFQDILNAQKRIEPFVTETPVVTSNALNSMFGAEIFFKLENKQEAGAFKFRGATNAVQNLSEEEAAKGVATHSSGNHAAALALAAKNRGIPAYIVMPENTPQIKVENVKRFGGQITFCKPTLEAREEELKQVIEKTGAIFIPPYDYYDVICGQGTAALELIEQAGPFDIVMAPVGGGGLLSGSAIATRKLLPNAQIIAGEPANADDACRSLKAGKIIPSNNPDTIADGLKTSLGENNFKIIHEFVDHIFTAKEESIRAAMVLLRKQAGIFAEPSSAVPLAAMAENKEYFRGKRIGVIISGGNISEETFSMLTYYQND</sequence>
<reference evidence="6 7" key="1">
    <citation type="submission" date="2018-05" db="EMBL/GenBank/DDBJ databases">
        <title>Marinilabilia rubrum sp. nov., isolated from saltern sediment.</title>
        <authorList>
            <person name="Zhang R."/>
        </authorList>
    </citation>
    <scope>NUCLEOTIDE SEQUENCE [LARGE SCALE GENOMIC DNA]</scope>
    <source>
        <strain evidence="6 7">WTE16</strain>
    </source>
</reference>
<dbReference type="EMBL" id="QEWP01000007">
    <property type="protein sequence ID" value="PWD99326.1"/>
    <property type="molecule type" value="Genomic_DNA"/>
</dbReference>
<dbReference type="GO" id="GO:0005524">
    <property type="term" value="F:ATP binding"/>
    <property type="evidence" value="ECO:0007669"/>
    <property type="project" value="TreeGrafter"/>
</dbReference>
<comment type="similarity">
    <text evidence="2">Belongs to the serine/threonine dehydratase family.</text>
</comment>
<evidence type="ECO:0000256" key="3">
    <source>
        <dbReference type="ARBA" id="ARBA00022898"/>
    </source>
</evidence>
<dbReference type="InterPro" id="IPR036052">
    <property type="entry name" value="TrpB-like_PALP_sf"/>
</dbReference>
<accession>A0A2U2B8F6</accession>
<gene>
    <name evidence="6" type="ORF">DDZ16_09935</name>
</gene>
<comment type="caution">
    <text evidence="6">The sequence shown here is derived from an EMBL/GenBank/DDBJ whole genome shotgun (WGS) entry which is preliminary data.</text>
</comment>
<keyword evidence="3" id="KW-0663">Pyridoxal phosphate</keyword>
<name>A0A2U2B8F6_9BACT</name>
<dbReference type="GO" id="GO:0003941">
    <property type="term" value="F:L-serine ammonia-lyase activity"/>
    <property type="evidence" value="ECO:0007669"/>
    <property type="project" value="TreeGrafter"/>
</dbReference>
<dbReference type="SUPFAM" id="SSF53686">
    <property type="entry name" value="Tryptophan synthase beta subunit-like PLP-dependent enzymes"/>
    <property type="match status" value="1"/>
</dbReference>